<evidence type="ECO:0000313" key="2">
    <source>
        <dbReference type="EMBL" id="CAK0896568.1"/>
    </source>
</evidence>
<organism evidence="2 3">
    <name type="scientific">Prorocentrum cordatum</name>
    <dbReference type="NCBI Taxonomy" id="2364126"/>
    <lineage>
        <taxon>Eukaryota</taxon>
        <taxon>Sar</taxon>
        <taxon>Alveolata</taxon>
        <taxon>Dinophyceae</taxon>
        <taxon>Prorocentrales</taxon>
        <taxon>Prorocentraceae</taxon>
        <taxon>Prorocentrum</taxon>
    </lineage>
</organism>
<evidence type="ECO:0008006" key="4">
    <source>
        <dbReference type="Google" id="ProtNLM"/>
    </source>
</evidence>
<feature type="non-terminal residue" evidence="2">
    <location>
        <position position="1"/>
    </location>
</feature>
<accession>A0ABN9XAL2</accession>
<keyword evidence="3" id="KW-1185">Reference proteome</keyword>
<dbReference type="EMBL" id="CAUYUJ010020209">
    <property type="protein sequence ID" value="CAK0896568.1"/>
    <property type="molecule type" value="Genomic_DNA"/>
</dbReference>
<evidence type="ECO:0000313" key="3">
    <source>
        <dbReference type="Proteomes" id="UP001189429"/>
    </source>
</evidence>
<reference evidence="2" key="1">
    <citation type="submission" date="2023-10" db="EMBL/GenBank/DDBJ databases">
        <authorList>
            <person name="Chen Y."/>
            <person name="Shah S."/>
            <person name="Dougan E. K."/>
            <person name="Thang M."/>
            <person name="Chan C."/>
        </authorList>
    </citation>
    <scope>NUCLEOTIDE SEQUENCE [LARGE SCALE GENOMIC DNA]</scope>
</reference>
<evidence type="ECO:0000256" key="1">
    <source>
        <dbReference type="SAM" id="MobiDB-lite"/>
    </source>
</evidence>
<proteinExistence type="predicted"/>
<feature type="region of interest" description="Disordered" evidence="1">
    <location>
        <begin position="78"/>
        <end position="97"/>
    </location>
</feature>
<name>A0ABN9XAL2_9DINO</name>
<dbReference type="Proteomes" id="UP001189429">
    <property type="component" value="Unassembled WGS sequence"/>
</dbReference>
<feature type="compositionally biased region" description="Basic and acidic residues" evidence="1">
    <location>
        <begin position="78"/>
        <end position="89"/>
    </location>
</feature>
<feature type="region of interest" description="Disordered" evidence="1">
    <location>
        <begin position="1"/>
        <end position="23"/>
    </location>
</feature>
<sequence length="183" mass="20186">VSAPDAAAKKKARGAGTDKDAGTGRMMHIMARLVLRSSREVAEVCAATYLKYEAESGQGLVAVCVQAGKAYEEDSKALRTKSQKSDTVNHHARGPPHLPTLMAACHYGATKTIPECDNETNKKELQVLKTQMHDPWEEKLHTVNQTDLHRAVPYFRVRPHRKKESESQTATILRKVDTGVKLG</sequence>
<feature type="non-terminal residue" evidence="2">
    <location>
        <position position="183"/>
    </location>
</feature>
<protein>
    <recommendedName>
        <fullName evidence="4">Variant surface glycoprotein</fullName>
    </recommendedName>
</protein>
<comment type="caution">
    <text evidence="2">The sequence shown here is derived from an EMBL/GenBank/DDBJ whole genome shotgun (WGS) entry which is preliminary data.</text>
</comment>
<gene>
    <name evidence="2" type="ORF">PCOR1329_LOCUS75012</name>
</gene>